<keyword evidence="2" id="KW-1185">Reference proteome</keyword>
<reference evidence="1 2" key="1">
    <citation type="submission" date="2016-03" db="EMBL/GenBank/DDBJ databases">
        <title>Trachymyrmex septentrionalis WGS genome.</title>
        <authorList>
            <person name="Nygaard S."/>
            <person name="Hu H."/>
            <person name="Boomsma J."/>
            <person name="Zhang G."/>
        </authorList>
    </citation>
    <scope>NUCLEOTIDE SEQUENCE [LARGE SCALE GENOMIC DNA]</scope>
    <source>
        <strain evidence="1">Tsep2-gDNA-1</strain>
        <tissue evidence="1">Whole body</tissue>
    </source>
</reference>
<feature type="non-terminal residue" evidence="1">
    <location>
        <position position="1"/>
    </location>
</feature>
<evidence type="ECO:0000313" key="2">
    <source>
        <dbReference type="Proteomes" id="UP000078541"/>
    </source>
</evidence>
<evidence type="ECO:0000313" key="1">
    <source>
        <dbReference type="EMBL" id="KYN37001.1"/>
    </source>
</evidence>
<accession>A0A195F9E6</accession>
<proteinExistence type="predicted"/>
<name>A0A195F9E6_9HYME</name>
<protein>
    <submittedName>
        <fullName evidence="1">Uncharacterized protein</fullName>
    </submittedName>
</protein>
<dbReference type="EMBL" id="KQ981727">
    <property type="protein sequence ID" value="KYN37001.1"/>
    <property type="molecule type" value="Genomic_DNA"/>
</dbReference>
<dbReference type="Proteomes" id="UP000078541">
    <property type="component" value="Unassembled WGS sequence"/>
</dbReference>
<sequence length="145" mass="16471">VSRTSNPAEVLDRKQSSSNYHWHDKILAAVSDMHNLLNKDLLDCDNVKFLSGQLLTNRGLCEARAAIRSYNIREREADVGETQCGNYYQCNGAAAVRLSSLLEKRFRFGEKEREENKVQGVHVEINDVKTERGCDGRWVPNTIDC</sequence>
<organism evidence="1 2">
    <name type="scientific">Trachymyrmex septentrionalis</name>
    <dbReference type="NCBI Taxonomy" id="34720"/>
    <lineage>
        <taxon>Eukaryota</taxon>
        <taxon>Metazoa</taxon>
        <taxon>Ecdysozoa</taxon>
        <taxon>Arthropoda</taxon>
        <taxon>Hexapoda</taxon>
        <taxon>Insecta</taxon>
        <taxon>Pterygota</taxon>
        <taxon>Neoptera</taxon>
        <taxon>Endopterygota</taxon>
        <taxon>Hymenoptera</taxon>
        <taxon>Apocrita</taxon>
        <taxon>Aculeata</taxon>
        <taxon>Formicoidea</taxon>
        <taxon>Formicidae</taxon>
        <taxon>Myrmicinae</taxon>
        <taxon>Trachymyrmex</taxon>
    </lineage>
</organism>
<gene>
    <name evidence="1" type="ORF">ALC56_08792</name>
</gene>
<dbReference type="AlphaFoldDB" id="A0A195F9E6"/>